<evidence type="ECO:0000259" key="4">
    <source>
        <dbReference type="Pfam" id="PF04042"/>
    </source>
</evidence>
<evidence type="ECO:0000256" key="3">
    <source>
        <dbReference type="SAM" id="MobiDB-lite"/>
    </source>
</evidence>
<organism evidence="6 7">
    <name type="scientific">Puccinia triticina</name>
    <dbReference type="NCBI Taxonomy" id="208348"/>
    <lineage>
        <taxon>Eukaryota</taxon>
        <taxon>Fungi</taxon>
        <taxon>Dikarya</taxon>
        <taxon>Basidiomycota</taxon>
        <taxon>Pucciniomycotina</taxon>
        <taxon>Pucciniomycetes</taxon>
        <taxon>Pucciniales</taxon>
        <taxon>Pucciniaceae</taxon>
        <taxon>Puccinia</taxon>
    </lineage>
</organism>
<gene>
    <name evidence="6" type="ORF">PtA15_14A462</name>
</gene>
<feature type="region of interest" description="Disordered" evidence="3">
    <location>
        <begin position="612"/>
        <end position="631"/>
    </location>
</feature>
<feature type="domain" description="DNA polymerase alpha/delta/epsilon subunit B" evidence="4">
    <location>
        <begin position="170"/>
        <end position="394"/>
    </location>
</feature>
<dbReference type="Pfam" id="PF18018">
    <property type="entry name" value="DNA_pol_D_N"/>
    <property type="match status" value="1"/>
</dbReference>
<keyword evidence="7" id="KW-1185">Reference proteome</keyword>
<protein>
    <recommendedName>
        <fullName evidence="8">DNA polymerase alpha/delta/epsilon subunit B domain-containing protein</fullName>
    </recommendedName>
</protein>
<dbReference type="InterPro" id="IPR040663">
    <property type="entry name" value="DNA_pol_D_N"/>
</dbReference>
<dbReference type="InterPro" id="IPR024826">
    <property type="entry name" value="DNA_pol_delta/II_ssu"/>
</dbReference>
<dbReference type="PANTHER" id="PTHR10416">
    <property type="entry name" value="DNA POLYMERASE DELTA SUBUNIT 2"/>
    <property type="match status" value="1"/>
</dbReference>
<reference evidence="6" key="1">
    <citation type="submission" date="2022-10" db="EMBL/GenBank/DDBJ databases">
        <title>Puccinia triticina Genome sequencing and assembly.</title>
        <authorList>
            <person name="Li C."/>
        </authorList>
    </citation>
    <scope>NUCLEOTIDE SEQUENCE</scope>
    <source>
        <strain evidence="6">Pt15</strain>
    </source>
</reference>
<accession>A0ABY7D383</accession>
<dbReference type="PANTHER" id="PTHR10416:SF0">
    <property type="entry name" value="DNA POLYMERASE DELTA SUBUNIT 2"/>
    <property type="match status" value="1"/>
</dbReference>
<evidence type="ECO:0000313" key="6">
    <source>
        <dbReference type="EMBL" id="WAQ91578.1"/>
    </source>
</evidence>
<dbReference type="InterPro" id="IPR007185">
    <property type="entry name" value="DNA_pol_a/d/e_bsu"/>
</dbReference>
<dbReference type="RefSeq" id="XP_053027133.1">
    <property type="nucleotide sequence ID" value="XM_053163181.1"/>
</dbReference>
<dbReference type="Proteomes" id="UP001164743">
    <property type="component" value="Chromosome 14A"/>
</dbReference>
<keyword evidence="2" id="KW-0235">DNA replication</keyword>
<proteinExistence type="inferred from homology"/>
<dbReference type="Gene3D" id="2.40.50.430">
    <property type="match status" value="1"/>
</dbReference>
<sequence length="877" mass="96707">MAALSYDPLPRLRDGFVIPFKARSYAQQFANVYFLRLARLREKLDTICRHTWPGHVPCRVLDIDPSRLSVVIGTVYCEMKLKPNHHLGPALAPRKWLSPDEDSIMLEDESGRVRLVGVDLQKYMLVTGIIIGARGRETSKGDFEVHEIVYAGVPDQPPPPRPQKQDQPLVALVSGLDLDNNNSSRAKARAETLVDWLNGHIGGDDERALAASVGRLLIAGNLTRASPAAEKPAVSQTKESAKLKRAAYEPATCAPPATDHADRLLSQLGLPIDIMPGPADPTIQSLPQQALHRCLFPTATAAKKPADLVMGPNPWWAEIGGTTFLGTSGQNLDDIYKYVADEDRLKLATQMLEWGHIAPTAPDTLHCYPLRDQDPFVLGQLPDVFFVGNQPAFGTALRVFGPPEKPSRTRVVLLPRFSKTGTIVLVHPTTLHTQAVRILPDFPLLDPSHPDDIDDDTALALLPPEKIRSPGHLVGNIRGLLAAPVSTASKMSPLQLPVHLRSLCLILLWSNLAVLATSPENIRLYIPVESEYTTDDLFAASSPNHVAAGGVAPPDEFMGEEPRAELGGPPTSGLPIVLSGFFSGPFLQGVPLPADPDVSISPSRHPMHPATSYILTHPSSTTTRLPSDETEAGALRGTPRRRIAKQGKAEKNPTRANTRMSELDRVAQLLRSHPFRPSHRSYLTELGEILIPYLRIARLAFKDKLAQLTDPKLDYYAFSGLKKIVHPSLPYGRYKLACSGDNHDCNGLQLLRVLKHDSNPQTDLVLCLHYRNLILFTHKLYEEILENLRIPIVAQGPLKRHSQFGKQIFPTKHFDQLNYNCSCSSPKPKALLNSYRKQLPFYSQNSDAKFERNQIACLGTTCPPKTLSTSLDQFNEI</sequence>
<evidence type="ECO:0008006" key="8">
    <source>
        <dbReference type="Google" id="ProtNLM"/>
    </source>
</evidence>
<evidence type="ECO:0000256" key="2">
    <source>
        <dbReference type="ARBA" id="ARBA00022705"/>
    </source>
</evidence>
<evidence type="ECO:0000313" key="7">
    <source>
        <dbReference type="Proteomes" id="UP001164743"/>
    </source>
</evidence>
<dbReference type="EMBL" id="CP110434">
    <property type="protein sequence ID" value="WAQ91578.1"/>
    <property type="molecule type" value="Genomic_DNA"/>
</dbReference>
<evidence type="ECO:0000256" key="1">
    <source>
        <dbReference type="ARBA" id="ARBA00006035"/>
    </source>
</evidence>
<evidence type="ECO:0000259" key="5">
    <source>
        <dbReference type="Pfam" id="PF18018"/>
    </source>
</evidence>
<feature type="domain" description="DNA polymerase delta subunit OB-fold" evidence="5">
    <location>
        <begin position="28"/>
        <end position="148"/>
    </location>
</feature>
<comment type="similarity">
    <text evidence="1">Belongs to the DNA polymerase delta/II small subunit family.</text>
</comment>
<dbReference type="Gene3D" id="3.60.21.50">
    <property type="match status" value="1"/>
</dbReference>
<dbReference type="Pfam" id="PF04042">
    <property type="entry name" value="DNA_pol_E_B"/>
    <property type="match status" value="1"/>
</dbReference>
<name>A0ABY7D383_9BASI</name>
<feature type="compositionally biased region" description="Polar residues" evidence="3">
    <location>
        <begin position="613"/>
        <end position="625"/>
    </location>
</feature>
<dbReference type="GeneID" id="77804076"/>